<sequence>MAKIREIREFVAKNLTQIQQIGRFLIFFICGNKFVNSWQKPGIRGKKTKTKTKFETKTLCYIKAKSRILK</sequence>
<reference evidence="1 2" key="1">
    <citation type="submission" date="2018-07" db="EMBL/GenBank/DDBJ databases">
        <title>Genome assembly of strain KB82.</title>
        <authorList>
            <person name="Kukolya J."/>
            <person name="Horvath B."/>
            <person name="Nagy I."/>
            <person name="Toth A."/>
        </authorList>
    </citation>
    <scope>NUCLEOTIDE SEQUENCE [LARGE SCALE GENOMIC DNA]</scope>
    <source>
        <strain evidence="1 2">Kb82</strain>
    </source>
</reference>
<evidence type="ECO:0000313" key="2">
    <source>
        <dbReference type="Proteomes" id="UP000640614"/>
    </source>
</evidence>
<proteinExistence type="predicted"/>
<comment type="caution">
    <text evidence="1">The sequence shown here is derived from an EMBL/GenBank/DDBJ whole genome shotgun (WGS) entry which is preliminary data.</text>
</comment>
<organism evidence="1 2">
    <name type="scientific">Flavobacterium hungaricum</name>
    <dbReference type="NCBI Taxonomy" id="2082725"/>
    <lineage>
        <taxon>Bacteria</taxon>
        <taxon>Pseudomonadati</taxon>
        <taxon>Bacteroidota</taxon>
        <taxon>Flavobacteriia</taxon>
        <taxon>Flavobacteriales</taxon>
        <taxon>Flavobacteriaceae</taxon>
        <taxon>Flavobacterium</taxon>
    </lineage>
</organism>
<dbReference type="EMBL" id="PRDM01000005">
    <property type="protein sequence ID" value="MBE8727504.1"/>
    <property type="molecule type" value="Genomic_DNA"/>
</dbReference>
<name>A0ABR9TR22_9FLAO</name>
<keyword evidence="2" id="KW-1185">Reference proteome</keyword>
<dbReference type="Proteomes" id="UP000640614">
    <property type="component" value="Unassembled WGS sequence"/>
</dbReference>
<gene>
    <name evidence="1" type="ORF">C4F50_21525</name>
</gene>
<accession>A0ABR9TR22</accession>
<evidence type="ECO:0000313" key="1">
    <source>
        <dbReference type="EMBL" id="MBE8727504.1"/>
    </source>
</evidence>
<protein>
    <submittedName>
        <fullName evidence="1">Uncharacterized protein</fullName>
    </submittedName>
</protein>